<dbReference type="InterPro" id="IPR000276">
    <property type="entry name" value="GPCR_Rhodpsn"/>
</dbReference>
<proteinExistence type="predicted"/>
<accession>A0ABM1AE40</accession>
<keyword evidence="2" id="KW-1003">Cell membrane</keyword>
<feature type="domain" description="G-protein coupled receptors family 1 profile" evidence="10">
    <location>
        <begin position="43"/>
        <end position="316"/>
    </location>
</feature>
<reference evidence="12" key="1">
    <citation type="submission" date="2025-08" db="UniProtKB">
        <authorList>
            <consortium name="RefSeq"/>
        </authorList>
    </citation>
    <scope>IDENTIFICATION</scope>
</reference>
<dbReference type="RefSeq" id="XP_012945941.1">
    <property type="nucleotide sequence ID" value="XM_013090487.2"/>
</dbReference>
<feature type="transmembrane region" description="Helical" evidence="9">
    <location>
        <begin position="64"/>
        <end position="83"/>
    </location>
</feature>
<feature type="transmembrane region" description="Helical" evidence="9">
    <location>
        <begin position="146"/>
        <end position="166"/>
    </location>
</feature>
<evidence type="ECO:0000256" key="1">
    <source>
        <dbReference type="ARBA" id="ARBA00004651"/>
    </source>
</evidence>
<keyword evidence="3 9" id="KW-0812">Transmembrane</keyword>
<dbReference type="PANTHER" id="PTHR24230:SF75">
    <property type="entry name" value="RELAXIN FAMILY PEPTIDE RECEPTOR 3"/>
    <property type="match status" value="1"/>
</dbReference>
<evidence type="ECO:0000256" key="3">
    <source>
        <dbReference type="ARBA" id="ARBA00022692"/>
    </source>
</evidence>
<evidence type="ECO:0000256" key="6">
    <source>
        <dbReference type="ARBA" id="ARBA00023136"/>
    </source>
</evidence>
<evidence type="ECO:0000256" key="2">
    <source>
        <dbReference type="ARBA" id="ARBA00022475"/>
    </source>
</evidence>
<feature type="transmembrane region" description="Helical" evidence="9">
    <location>
        <begin position="253"/>
        <end position="275"/>
    </location>
</feature>
<evidence type="ECO:0000313" key="12">
    <source>
        <dbReference type="RefSeq" id="XP_012945941.1"/>
    </source>
</evidence>
<comment type="subcellular location">
    <subcellularLocation>
        <location evidence="1">Cell membrane</location>
        <topology evidence="1">Multi-pass membrane protein</topology>
    </subcellularLocation>
</comment>
<dbReference type="GeneID" id="101847401"/>
<dbReference type="SUPFAM" id="SSF81321">
    <property type="entry name" value="Family A G protein-coupled receptor-like"/>
    <property type="match status" value="1"/>
</dbReference>
<evidence type="ECO:0000256" key="4">
    <source>
        <dbReference type="ARBA" id="ARBA00022989"/>
    </source>
</evidence>
<keyword evidence="7" id="KW-0675">Receptor</keyword>
<dbReference type="PANTHER" id="PTHR24230">
    <property type="entry name" value="G-PROTEIN COUPLED RECEPTOR"/>
    <property type="match status" value="1"/>
</dbReference>
<feature type="transmembrane region" description="Helical" evidence="9">
    <location>
        <begin position="198"/>
        <end position="224"/>
    </location>
</feature>
<evidence type="ECO:0000256" key="9">
    <source>
        <dbReference type="SAM" id="Phobius"/>
    </source>
</evidence>
<protein>
    <submittedName>
        <fullName evidence="12">Somatostatin receptor type 2-like</fullName>
    </submittedName>
</protein>
<dbReference type="PRINTS" id="PR00237">
    <property type="entry name" value="GPCRRHODOPSN"/>
</dbReference>
<keyword evidence="8" id="KW-0807">Transducer</keyword>
<feature type="transmembrane region" description="Helical" evidence="9">
    <location>
        <begin position="295"/>
        <end position="317"/>
    </location>
</feature>
<keyword evidence="4 9" id="KW-1133">Transmembrane helix</keyword>
<organism evidence="11 12">
    <name type="scientific">Aplysia californica</name>
    <name type="common">California sea hare</name>
    <dbReference type="NCBI Taxonomy" id="6500"/>
    <lineage>
        <taxon>Eukaryota</taxon>
        <taxon>Metazoa</taxon>
        <taxon>Spiralia</taxon>
        <taxon>Lophotrochozoa</taxon>
        <taxon>Mollusca</taxon>
        <taxon>Gastropoda</taxon>
        <taxon>Heterobranchia</taxon>
        <taxon>Euthyneura</taxon>
        <taxon>Tectipleura</taxon>
        <taxon>Aplysiida</taxon>
        <taxon>Aplysioidea</taxon>
        <taxon>Aplysiidae</taxon>
        <taxon>Aplysia</taxon>
    </lineage>
</organism>
<dbReference type="Proteomes" id="UP000694888">
    <property type="component" value="Unplaced"/>
</dbReference>
<evidence type="ECO:0000256" key="5">
    <source>
        <dbReference type="ARBA" id="ARBA00023040"/>
    </source>
</evidence>
<dbReference type="InterPro" id="IPR017452">
    <property type="entry name" value="GPCR_Rhodpsn_7TM"/>
</dbReference>
<dbReference type="Pfam" id="PF00001">
    <property type="entry name" value="7tm_1"/>
    <property type="match status" value="1"/>
</dbReference>
<feature type="transmembrane region" description="Helical" evidence="9">
    <location>
        <begin position="23"/>
        <end position="52"/>
    </location>
</feature>
<keyword evidence="11" id="KW-1185">Reference proteome</keyword>
<evidence type="ECO:0000313" key="11">
    <source>
        <dbReference type="Proteomes" id="UP000694888"/>
    </source>
</evidence>
<evidence type="ECO:0000259" key="10">
    <source>
        <dbReference type="PROSITE" id="PS50262"/>
    </source>
</evidence>
<dbReference type="PROSITE" id="PS50262">
    <property type="entry name" value="G_PROTEIN_RECEP_F1_2"/>
    <property type="match status" value="1"/>
</dbReference>
<evidence type="ECO:0000256" key="8">
    <source>
        <dbReference type="ARBA" id="ARBA00023224"/>
    </source>
</evidence>
<name>A0ABM1AE40_APLCA</name>
<keyword evidence="6 9" id="KW-0472">Membrane</keyword>
<keyword evidence="5" id="KW-0297">G-protein coupled receptor</keyword>
<gene>
    <name evidence="12" type="primary">LOC101847401</name>
</gene>
<sequence>MLQDTNVTSSILSPVFSHEVRRVLVLLNFGVLSAVVGLFGIVTNIINIVVFIKQGFSDTVNISFLSLAIADLGALLPLPWMAISVNPWFLQADLPFNPSETISLTGGHPHVCFTRITGWITAFVAFERCLCIAIPLKVKRIITRRVVIAVNVTIFICAFLSMLPVYTTSYHGWKYFPEMNKTLLGILYTDNMNEVQGISLFITDLTAPFCVFTMVLLCTVIIRVKLVQKVKWRQTASGVATSKGELPTKEKKVVVMVTTISAIFIVCFTPVPLLMTARCIEPELSVIGRYANMNWVLFSTAFVIESLNSSVNIFVYYRMSSKYKEAFNEVFKRGTKT</sequence>
<dbReference type="Gene3D" id="1.20.1070.10">
    <property type="entry name" value="Rhodopsin 7-helix transmembrane proteins"/>
    <property type="match status" value="1"/>
</dbReference>
<evidence type="ECO:0000256" key="7">
    <source>
        <dbReference type="ARBA" id="ARBA00023170"/>
    </source>
</evidence>